<organism evidence="1 2">
    <name type="scientific">Methanobrevibacter oralis</name>
    <dbReference type="NCBI Taxonomy" id="66851"/>
    <lineage>
        <taxon>Archaea</taxon>
        <taxon>Methanobacteriati</taxon>
        <taxon>Methanobacteriota</taxon>
        <taxon>Methanomada group</taxon>
        <taxon>Methanobacteria</taxon>
        <taxon>Methanobacteriales</taxon>
        <taxon>Methanobacteriaceae</taxon>
        <taxon>Methanobrevibacter</taxon>
    </lineage>
</organism>
<evidence type="ECO:0000313" key="2">
    <source>
        <dbReference type="Proteomes" id="UP000077428"/>
    </source>
</evidence>
<dbReference type="AlphaFoldDB" id="A0A166BU60"/>
<keyword evidence="2" id="KW-1185">Reference proteome</keyword>
<proteinExistence type="predicted"/>
<dbReference type="Pfam" id="PF09888">
    <property type="entry name" value="DUF2115"/>
    <property type="match status" value="1"/>
</dbReference>
<dbReference type="EMBL" id="LWMU01000044">
    <property type="protein sequence ID" value="KZX13815.1"/>
    <property type="molecule type" value="Genomic_DNA"/>
</dbReference>
<dbReference type="OrthoDB" id="81482at2157"/>
<sequence length="154" mass="18452">MKASKLLKIIQEDLKKYPINYLKNKVTDERYIDPLIKKLAEYNSNIYYEIYECEIEDDYEISNDVVKNIRNDIGYYFDKYAPTEFDEKKLTTNLTLYLALIAKKPLHPFSEDKNDDVFFFNGTYYCKGKIKYIKDYRSLCRYCSCKTLGYQGMF</sequence>
<dbReference type="Proteomes" id="UP000077428">
    <property type="component" value="Unassembled WGS sequence"/>
</dbReference>
<dbReference type="InterPro" id="IPR019215">
    <property type="entry name" value="DUF2115"/>
</dbReference>
<comment type="caution">
    <text evidence="1">The sequence shown here is derived from an EMBL/GenBank/DDBJ whole genome shotgun (WGS) entry which is preliminary data.</text>
</comment>
<name>A0A166BU60_METOA</name>
<dbReference type="PATRIC" id="fig|66851.6.peg.372"/>
<accession>A0A166BU60</accession>
<gene>
    <name evidence="1" type="ORF">MBORA_03180</name>
</gene>
<reference evidence="2" key="1">
    <citation type="journal article" date="2016" name="Genome Announc.">
        <title>Draft Genome Sequences of Methanobrevibacter curvatus DSM11111, Methanobrevibacter cuticularis DSM11139, Methanobrevibacter filiformis DSM11501, and Methanobrevibacter oralis DSM7256.</title>
        <authorList>
            <person name="Poehlein A."/>
            <person name="Seedorf H."/>
        </authorList>
    </citation>
    <scope>NUCLEOTIDE SEQUENCE [LARGE SCALE GENOMIC DNA]</scope>
    <source>
        <strain evidence="2">DSM 7256 / JCM 30027 / ZR</strain>
    </source>
</reference>
<dbReference type="RefSeq" id="WP_042694377.1">
    <property type="nucleotide sequence ID" value="NZ_CABMAB010000035.1"/>
</dbReference>
<evidence type="ECO:0000313" key="1">
    <source>
        <dbReference type="EMBL" id="KZX13815.1"/>
    </source>
</evidence>
<dbReference type="STRING" id="66851.MBORA_03180"/>
<protein>
    <submittedName>
        <fullName evidence="1">Uncharacterized protein</fullName>
    </submittedName>
</protein>